<sequence length="105" mass="11886">MAQLDKEFEMKAMKLLNVLTLPRMEDVEEGSSKDSLNDHDQVLWDNGGRADMKIDLDKINDYGSNDKSSFITVKAKGKVKPIVAQRRSLRERVNQGGSIQESRGY</sequence>
<evidence type="ECO:0000313" key="2">
    <source>
        <dbReference type="Proteomes" id="UP000275267"/>
    </source>
</evidence>
<gene>
    <name evidence="1" type="ORF">C2845_PM03G18590</name>
</gene>
<dbReference type="Proteomes" id="UP000275267">
    <property type="component" value="Unassembled WGS sequence"/>
</dbReference>
<keyword evidence="2" id="KW-1185">Reference proteome</keyword>
<comment type="caution">
    <text evidence="1">The sequence shown here is derived from an EMBL/GenBank/DDBJ whole genome shotgun (WGS) entry which is preliminary data.</text>
</comment>
<proteinExistence type="predicted"/>
<reference evidence="2" key="1">
    <citation type="journal article" date="2019" name="Nat. Commun.">
        <title>The genome of broomcorn millet.</title>
        <authorList>
            <person name="Zou C."/>
            <person name="Miki D."/>
            <person name="Li D."/>
            <person name="Tang Q."/>
            <person name="Xiao L."/>
            <person name="Rajput S."/>
            <person name="Deng P."/>
            <person name="Jia W."/>
            <person name="Huang R."/>
            <person name="Zhang M."/>
            <person name="Sun Y."/>
            <person name="Hu J."/>
            <person name="Fu X."/>
            <person name="Schnable P.S."/>
            <person name="Li F."/>
            <person name="Zhang H."/>
            <person name="Feng B."/>
            <person name="Zhu X."/>
            <person name="Liu R."/>
            <person name="Schnable J.C."/>
            <person name="Zhu J.-K."/>
            <person name="Zhang H."/>
        </authorList>
    </citation>
    <scope>NUCLEOTIDE SEQUENCE [LARGE SCALE GENOMIC DNA]</scope>
</reference>
<accession>A0A3L6TFD9</accession>
<protein>
    <submittedName>
        <fullName evidence="1">Uncharacterized protein</fullName>
    </submittedName>
</protein>
<dbReference type="EMBL" id="PQIB02000002">
    <property type="protein sequence ID" value="RLN36157.1"/>
    <property type="molecule type" value="Genomic_DNA"/>
</dbReference>
<organism evidence="1 2">
    <name type="scientific">Panicum miliaceum</name>
    <name type="common">Proso millet</name>
    <name type="synonym">Broomcorn millet</name>
    <dbReference type="NCBI Taxonomy" id="4540"/>
    <lineage>
        <taxon>Eukaryota</taxon>
        <taxon>Viridiplantae</taxon>
        <taxon>Streptophyta</taxon>
        <taxon>Embryophyta</taxon>
        <taxon>Tracheophyta</taxon>
        <taxon>Spermatophyta</taxon>
        <taxon>Magnoliopsida</taxon>
        <taxon>Liliopsida</taxon>
        <taxon>Poales</taxon>
        <taxon>Poaceae</taxon>
        <taxon>PACMAD clade</taxon>
        <taxon>Panicoideae</taxon>
        <taxon>Panicodae</taxon>
        <taxon>Paniceae</taxon>
        <taxon>Panicinae</taxon>
        <taxon>Panicum</taxon>
        <taxon>Panicum sect. Panicum</taxon>
    </lineage>
</organism>
<dbReference type="AlphaFoldDB" id="A0A3L6TFD9"/>
<evidence type="ECO:0000313" key="1">
    <source>
        <dbReference type="EMBL" id="RLN36157.1"/>
    </source>
</evidence>
<name>A0A3L6TFD9_PANMI</name>